<sequence length="571" mass="64569">MSASSRSSMYAVVLKATDSNSAYKFRNVFRFKRNAQQQLKDILRITSTTETILATFELDEPVDIASVQPNELSPLFEHLQLDYLGMKALAHDCEKTFEECDIKAADIGARVTLAFVVQSEPRTLDVINEENDNSDRITALNAIRDSDGPSTGAQLKNLIRTQVRDALEVVYNNRPLDLAPRPVAIYDRILATFRRDLAESTDRLSFLPKELDRAFKVIDTSLAFYPDEEKRLHALNKHFVLSGQRAWDAYELVYSKHRKAIRPGGSFRALGENNIYAYSSIHEGKNDEGEGKCSAISQAQKSYQKTVVSDDEFGLLHLGPQVPKQAGRSDLEEGILETAKYLRALDRAVSALGEYYMGLLMPSQRSQVPALHNEPSLAPGHFPYRNSFTVEGKAHRLEYARHLTPRSVCKTLFAATMESDNKKADVVVKFSYTYCPEAHALLAKQTEAFAPKLFYHEFEEDIQMWMIVMAYTKGQSWHASPSQGAHRALQKAIQVLHLGDFVHGDVRVPNVLVDGDRVQIIDFDWCGRASQVRYPVDMNRDVKEWHSEAKPGCLIEKEHDLHCLNFLLGRK</sequence>
<evidence type="ECO:0000313" key="2">
    <source>
        <dbReference type="Proteomes" id="UP000054007"/>
    </source>
</evidence>
<dbReference type="InterPro" id="IPR011009">
    <property type="entry name" value="Kinase-like_dom_sf"/>
</dbReference>
<dbReference type="Proteomes" id="UP000054007">
    <property type="component" value="Unassembled WGS sequence"/>
</dbReference>
<protein>
    <recommendedName>
        <fullName evidence="3">Protein kinase domain-containing protein</fullName>
    </recommendedName>
</protein>
<evidence type="ECO:0008006" key="3">
    <source>
        <dbReference type="Google" id="ProtNLM"/>
    </source>
</evidence>
<dbReference type="EMBL" id="KN880635">
    <property type="protein sequence ID" value="KIY64454.1"/>
    <property type="molecule type" value="Genomic_DNA"/>
</dbReference>
<dbReference type="SUPFAM" id="SSF56112">
    <property type="entry name" value="Protein kinase-like (PK-like)"/>
    <property type="match status" value="1"/>
</dbReference>
<dbReference type="OrthoDB" id="3250441at2759"/>
<dbReference type="AlphaFoldDB" id="A0A0D7B2Q7"/>
<gene>
    <name evidence="1" type="ORF">CYLTODRAFT_493121</name>
</gene>
<accession>A0A0D7B2Q7</accession>
<keyword evidence="2" id="KW-1185">Reference proteome</keyword>
<reference evidence="1 2" key="1">
    <citation type="journal article" date="2015" name="Fungal Genet. Biol.">
        <title>Evolution of novel wood decay mechanisms in Agaricales revealed by the genome sequences of Fistulina hepatica and Cylindrobasidium torrendii.</title>
        <authorList>
            <person name="Floudas D."/>
            <person name="Held B.W."/>
            <person name="Riley R."/>
            <person name="Nagy L.G."/>
            <person name="Koehler G."/>
            <person name="Ransdell A.S."/>
            <person name="Younus H."/>
            <person name="Chow J."/>
            <person name="Chiniquy J."/>
            <person name="Lipzen A."/>
            <person name="Tritt A."/>
            <person name="Sun H."/>
            <person name="Haridas S."/>
            <person name="LaButti K."/>
            <person name="Ohm R.A."/>
            <person name="Kues U."/>
            <person name="Blanchette R.A."/>
            <person name="Grigoriev I.V."/>
            <person name="Minto R.E."/>
            <person name="Hibbett D.S."/>
        </authorList>
    </citation>
    <scope>NUCLEOTIDE SEQUENCE [LARGE SCALE GENOMIC DNA]</scope>
    <source>
        <strain evidence="1 2">FP15055 ss-10</strain>
    </source>
</reference>
<proteinExistence type="predicted"/>
<dbReference type="Gene3D" id="1.10.510.10">
    <property type="entry name" value="Transferase(Phosphotransferase) domain 1"/>
    <property type="match status" value="1"/>
</dbReference>
<organism evidence="1 2">
    <name type="scientific">Cylindrobasidium torrendii FP15055 ss-10</name>
    <dbReference type="NCBI Taxonomy" id="1314674"/>
    <lineage>
        <taxon>Eukaryota</taxon>
        <taxon>Fungi</taxon>
        <taxon>Dikarya</taxon>
        <taxon>Basidiomycota</taxon>
        <taxon>Agaricomycotina</taxon>
        <taxon>Agaricomycetes</taxon>
        <taxon>Agaricomycetidae</taxon>
        <taxon>Agaricales</taxon>
        <taxon>Marasmiineae</taxon>
        <taxon>Physalacriaceae</taxon>
        <taxon>Cylindrobasidium</taxon>
    </lineage>
</organism>
<evidence type="ECO:0000313" key="1">
    <source>
        <dbReference type="EMBL" id="KIY64454.1"/>
    </source>
</evidence>
<name>A0A0D7B2Q7_9AGAR</name>